<reference evidence="14 21" key="2">
    <citation type="submission" date="2016-05" db="EMBL/GenBank/DDBJ databases">
        <authorList>
            <person name="Johnson T.J."/>
            <person name="Youmans B.P."/>
            <person name="Case K.A."/>
        </authorList>
    </citation>
    <scope>NUCLEOTIDE SEQUENCE [LARGE SCALE GENOMIC DNA]</scope>
    <source>
        <strain evidence="14 21">UMNLC6</strain>
    </source>
</reference>
<reference evidence="25 26" key="6">
    <citation type="submission" date="2019-09" db="EMBL/GenBank/DDBJ databases">
        <title>Comparative analysis of L. crispatus genomes revealed niche specific adaptation to different host and body sites.</title>
        <authorList>
            <person name="Pan M."/>
            <person name="Hidalgo-Cantabrana C."/>
            <person name="Barrangou R."/>
        </authorList>
    </citation>
    <scope>NUCLEOTIDE SEQUENCE [LARGE SCALE GENOMIC DNA]</scope>
    <source>
        <strain evidence="9 26">NCK2488</strain>
        <strain evidence="8 25">NCK973</strain>
    </source>
</reference>
<evidence type="ECO:0000313" key="21">
    <source>
        <dbReference type="Proteomes" id="UP000198437"/>
    </source>
</evidence>
<dbReference type="OMA" id="FNPMNNG"/>
<comment type="subcellular location">
    <subcellularLocation>
        <location evidence="1 5">Cytoplasm</location>
    </subcellularLocation>
</comment>
<evidence type="ECO:0000313" key="28">
    <source>
        <dbReference type="Proteomes" id="UP000464915"/>
    </source>
</evidence>
<feature type="domain" description="Ribosome recycling factor" evidence="7">
    <location>
        <begin position="21"/>
        <end position="182"/>
    </location>
</feature>
<proteinExistence type="inferred from homology"/>
<dbReference type="EMBL" id="VUAV01000006">
    <property type="protein sequence ID" value="KAA8813465.1"/>
    <property type="molecule type" value="Genomic_DNA"/>
</dbReference>
<evidence type="ECO:0000313" key="16">
    <source>
        <dbReference type="EMBL" id="QHQ67852.1"/>
    </source>
</evidence>
<dbReference type="EMBL" id="LJGP01000017">
    <property type="protein sequence ID" value="KWU03895.1"/>
    <property type="molecule type" value="Genomic_DNA"/>
</dbReference>
<dbReference type="EMBL" id="CP047142">
    <property type="protein sequence ID" value="QHQ67852.1"/>
    <property type="molecule type" value="Genomic_DNA"/>
</dbReference>
<dbReference type="Proteomes" id="UP001253287">
    <property type="component" value="Unassembled WGS sequence"/>
</dbReference>
<dbReference type="EMBL" id="SCLX01000004">
    <property type="protein sequence ID" value="RXF60099.1"/>
    <property type="molecule type" value="Genomic_DNA"/>
</dbReference>
<dbReference type="GO" id="GO:0006415">
    <property type="term" value="P:translational termination"/>
    <property type="evidence" value="ECO:0007669"/>
    <property type="project" value="UniProtKB-UniRule"/>
</dbReference>
<dbReference type="Proteomes" id="UP000289808">
    <property type="component" value="Unassembled WGS sequence"/>
</dbReference>
<dbReference type="NCBIfam" id="TIGR00496">
    <property type="entry name" value="frr"/>
    <property type="match status" value="1"/>
</dbReference>
<evidence type="ECO:0000313" key="11">
    <source>
        <dbReference type="EMBL" id="KWU03895.1"/>
    </source>
</evidence>
<dbReference type="STRING" id="47770.GCA_001567095_01230"/>
<evidence type="ECO:0000256" key="3">
    <source>
        <dbReference type="ARBA" id="ARBA00022490"/>
    </source>
</evidence>
<dbReference type="HAMAP" id="MF_00040">
    <property type="entry name" value="RRF"/>
    <property type="match status" value="1"/>
</dbReference>
<dbReference type="EMBL" id="NKLP01000126">
    <property type="protein sequence ID" value="TDN30948.1"/>
    <property type="molecule type" value="Genomic_DNA"/>
</dbReference>
<reference evidence="15 22" key="3">
    <citation type="submission" date="2016-10" db="EMBL/GenBank/DDBJ databases">
        <title>WGS of isloates from the oral cavity of healthy individuals.</title>
        <authorList>
            <person name="Sharma S."/>
            <person name="Pal V.K."/>
            <person name="Patil P.B."/>
            <person name="Korpole S."/>
            <person name="Grover V."/>
        </authorList>
    </citation>
    <scope>NUCLEOTIDE SEQUENCE [LARGE SCALE GENOMIC DNA]</scope>
    <source>
        <strain evidence="15 22">DISK12</strain>
    </source>
</reference>
<evidence type="ECO:0000313" key="10">
    <source>
        <dbReference type="EMBL" id="KAB1977912.1"/>
    </source>
</evidence>
<dbReference type="Proteomes" id="UP000324504">
    <property type="component" value="Unassembled WGS sequence"/>
</dbReference>
<evidence type="ECO:0000256" key="2">
    <source>
        <dbReference type="ARBA" id="ARBA00005912"/>
    </source>
</evidence>
<dbReference type="Gene3D" id="3.30.1360.40">
    <property type="match status" value="1"/>
</dbReference>
<evidence type="ECO:0000313" key="17">
    <source>
        <dbReference type="EMBL" id="QLL73715.1"/>
    </source>
</evidence>
<feature type="region of interest" description="Disordered" evidence="6">
    <location>
        <begin position="140"/>
        <end position="164"/>
    </location>
</feature>
<reference evidence="19 24" key="4">
    <citation type="submission" date="2017-06" db="EMBL/GenBank/DDBJ databases">
        <authorList>
            <person name="Swanenburg J."/>
            <person name="Kort R."/>
        </authorList>
    </citation>
    <scope>NUCLEOTIDE SEQUENCE [LARGE SCALE GENOMIC DNA]</scope>
    <source>
        <strain evidence="19 24">RL05</strain>
    </source>
</reference>
<organism evidence="11 20">
    <name type="scientific">Lactobacillus crispatus</name>
    <dbReference type="NCBI Taxonomy" id="47770"/>
    <lineage>
        <taxon>Bacteria</taxon>
        <taxon>Bacillati</taxon>
        <taxon>Bacillota</taxon>
        <taxon>Bacilli</taxon>
        <taxon>Lactobacillales</taxon>
        <taxon>Lactobacillaceae</taxon>
        <taxon>Lactobacillus</taxon>
    </lineage>
</organism>
<evidence type="ECO:0000313" key="14">
    <source>
        <dbReference type="EMBL" id="OXC23933.1"/>
    </source>
</evidence>
<evidence type="ECO:0000313" key="15">
    <source>
        <dbReference type="EMBL" id="PJZ08633.1"/>
    </source>
</evidence>
<dbReference type="Proteomes" id="UP001434419">
    <property type="component" value="Unassembled WGS sequence"/>
</dbReference>
<dbReference type="Proteomes" id="UP000464915">
    <property type="component" value="Chromosome"/>
</dbReference>
<reference evidence="16 28" key="8">
    <citation type="submission" date="2019-12" db="EMBL/GenBank/DDBJ databases">
        <title>Complete Genome Sequences of Lactobacillus strains, C25 and P38, Isolated from Chicken Cecum.</title>
        <authorList>
            <person name="Hassan H.M."/>
            <person name="Mendoza M."/>
            <person name="Rezvani M."/>
            <person name="Koci M.D."/>
            <person name="Dickey A.N."/>
            <person name="Scholl E.H."/>
        </authorList>
    </citation>
    <scope>NUCLEOTIDE SEQUENCE [LARGE SCALE GENOMIC DNA]</scope>
    <source>
        <strain evidence="16 28">C25</strain>
    </source>
</reference>
<name>A0A109DXA5_9LACO</name>
<dbReference type="Pfam" id="PF01765">
    <property type="entry name" value="RRF"/>
    <property type="match status" value="1"/>
</dbReference>
<reference evidence="12" key="10">
    <citation type="submission" date="2023-08" db="EMBL/GenBank/DDBJ databases">
        <title>Lactobacillus from the Female Urinary Tract.</title>
        <authorList>
            <person name="Stegman N."/>
            <person name="Jackson B."/>
            <person name="Steiling M."/>
            <person name="Sedano C."/>
            <person name="Wolfe A."/>
            <person name="Putonti C."/>
        </authorList>
    </citation>
    <scope>NUCLEOTIDE SEQUENCE</scope>
    <source>
        <strain evidence="12">UMB5661</strain>
    </source>
</reference>
<dbReference type="RefSeq" id="WP_005719284.1">
    <property type="nucleotide sequence ID" value="NZ_AP025162.1"/>
</dbReference>
<dbReference type="Proteomes" id="UP000067598">
    <property type="component" value="Unassembled WGS sequence"/>
</dbReference>
<evidence type="ECO:0000313" key="30">
    <source>
        <dbReference type="Proteomes" id="UP001434419"/>
    </source>
</evidence>
<dbReference type="PANTHER" id="PTHR20982">
    <property type="entry name" value="RIBOSOME RECYCLING FACTOR"/>
    <property type="match status" value="1"/>
</dbReference>
<dbReference type="EMBL" id="WBOB01000005">
    <property type="protein sequence ID" value="KAB1977912.1"/>
    <property type="molecule type" value="Genomic_DNA"/>
</dbReference>
<dbReference type="Proteomes" id="UP000198437">
    <property type="component" value="Unassembled WGS sequence"/>
</dbReference>
<gene>
    <name evidence="5 12" type="primary">frr</name>
    <name evidence="13" type="ORF">ABVC42_02840</name>
    <name evidence="11" type="ORF">AEL95_05485</name>
    <name evidence="14" type="ORF">AYP82_05655</name>
    <name evidence="15" type="ORF">BHU41_03545</name>
    <name evidence="19" type="ORF">CEE75_07000</name>
    <name evidence="18" type="ORF">ERD32_01085</name>
    <name evidence="8" type="ORF">F1C02_03095</name>
    <name evidence="9" type="ORF">F1C09_01830</name>
    <name evidence="10" type="ORF">F8251_02095</name>
    <name evidence="16" type="ORF">GSR61_04365</name>
    <name evidence="17" type="ORF">GTO85_04690</name>
    <name evidence="12" type="ORF">RON39_01480</name>
</gene>
<keyword evidence="4 5" id="KW-0648">Protein biosynthesis</keyword>
<dbReference type="Proteomes" id="UP000510660">
    <property type="component" value="Chromosome"/>
</dbReference>
<evidence type="ECO:0000313" key="22">
    <source>
        <dbReference type="Proteomes" id="UP000231914"/>
    </source>
</evidence>
<evidence type="ECO:0000313" key="13">
    <source>
        <dbReference type="EMBL" id="MES5148868.1"/>
    </source>
</evidence>
<dbReference type="Gene3D" id="1.10.132.20">
    <property type="entry name" value="Ribosome-recycling factor"/>
    <property type="match status" value="1"/>
</dbReference>
<dbReference type="GeneID" id="69823695"/>
<dbReference type="Proteomes" id="UP000322051">
    <property type="component" value="Unassembled WGS sequence"/>
</dbReference>
<evidence type="ECO:0000313" key="29">
    <source>
        <dbReference type="Proteomes" id="UP000510660"/>
    </source>
</evidence>
<accession>A0A6P1TTM2</accession>
<accession>A0A109DXA5</accession>
<dbReference type="InterPro" id="IPR036191">
    <property type="entry name" value="RRF_sf"/>
</dbReference>
<dbReference type="EMBL" id="JBETVU010000012">
    <property type="protein sequence ID" value="MES5148868.1"/>
    <property type="molecule type" value="Genomic_DNA"/>
</dbReference>
<dbReference type="Proteomes" id="UP000295195">
    <property type="component" value="Unassembled WGS sequence"/>
</dbReference>
<keyword evidence="30" id="KW-1185">Reference proteome</keyword>
<evidence type="ECO:0000313" key="27">
    <source>
        <dbReference type="Proteomes" id="UP000430323"/>
    </source>
</evidence>
<reference evidence="13" key="11">
    <citation type="submission" date="2024-06" db="EMBL/GenBank/DDBJ databases">
        <title>Vaginal Lactobacillus fatty acid response mechanisms reveal a metabolite-targeted strategy for bacterial vaginosis treatment.</title>
        <authorList>
            <person name="Zhu M."/>
            <person name="Blainey P.C."/>
            <person name="Bloom S.M."/>
            <person name="Kwon D.S."/>
        </authorList>
    </citation>
    <scope>NUCLEOTIDE SEQUENCE</scope>
    <source>
        <strain evidence="13">194_F1_1</strain>
    </source>
</reference>
<dbReference type="InterPro" id="IPR002661">
    <property type="entry name" value="Ribosome_recyc_fac"/>
</dbReference>
<evidence type="ECO:0000313" key="24">
    <source>
        <dbReference type="Proteomes" id="UP000295195"/>
    </source>
</evidence>
<evidence type="ECO:0000313" key="18">
    <source>
        <dbReference type="EMBL" id="RXF60099.1"/>
    </source>
</evidence>
<dbReference type="FunFam" id="1.10.132.20:FF:000001">
    <property type="entry name" value="Ribosome-recycling factor"/>
    <property type="match status" value="1"/>
</dbReference>
<reference evidence="17 29" key="9">
    <citation type="submission" date="2020-01" db="EMBL/GenBank/DDBJ databases">
        <title>Complete and circular genome sequences of six lactobacillus isolates from horses.</title>
        <authorList>
            <person name="Hassan H.M."/>
        </authorList>
    </citation>
    <scope>NUCLEOTIDE SEQUENCE [LARGE SCALE GENOMIC DNA]</scope>
    <source>
        <strain evidence="17 29">1D</strain>
    </source>
</reference>
<evidence type="ECO:0000313" key="9">
    <source>
        <dbReference type="EMBL" id="KAA8813465.1"/>
    </source>
</evidence>
<evidence type="ECO:0000313" key="26">
    <source>
        <dbReference type="Proteomes" id="UP000324504"/>
    </source>
</evidence>
<evidence type="ECO:0000256" key="4">
    <source>
        <dbReference type="ARBA" id="ARBA00022917"/>
    </source>
</evidence>
<evidence type="ECO:0000256" key="1">
    <source>
        <dbReference type="ARBA" id="ARBA00004496"/>
    </source>
</evidence>
<evidence type="ECO:0000313" key="19">
    <source>
        <dbReference type="EMBL" id="TDN30948.1"/>
    </source>
</evidence>
<dbReference type="PATRIC" id="fig|47770.28.peg.494"/>
<reference evidence="11 20" key="1">
    <citation type="journal article" date="2016" name="Microbiology (Mosc.)">
        <title>Comparison of Lactobacillus crispatus isolates from Lactobacillus-dominated vaginal microbiomes with isolates from microbiomes containing bacterial vaginosis-associated bacteria.</title>
        <authorList>
            <person name="Abdelmaksoud A.A."/>
            <person name="Koparde V.N."/>
            <person name="Sheth N.U."/>
            <person name="Serrano M.G."/>
            <person name="Glascock A.L."/>
            <person name="Fettweis J.M."/>
            <person name="Strauss Iii J.F."/>
            <person name="Buck G.A."/>
            <person name="Jefferson K.K."/>
        </authorList>
    </citation>
    <scope>NUCLEOTIDE SEQUENCE [LARGE SCALE GENOMIC DNA]</scope>
    <source>
        <strain evidence="11 20">VMC3</strain>
    </source>
</reference>
<dbReference type="Proteomes" id="UP000430323">
    <property type="component" value="Unassembled WGS sequence"/>
</dbReference>
<comment type="function">
    <text evidence="5">Responsible for the release of ribosomes from messenger RNA at the termination of protein biosynthesis. May increase the efficiency of translation by recycling ribosomes from one round of translation to another.</text>
</comment>
<dbReference type="SUPFAM" id="SSF55194">
    <property type="entry name" value="Ribosome recycling factor, RRF"/>
    <property type="match status" value="1"/>
</dbReference>
<dbReference type="AlphaFoldDB" id="A0A109DXA5"/>
<evidence type="ECO:0000313" key="25">
    <source>
        <dbReference type="Proteomes" id="UP000322051"/>
    </source>
</evidence>
<dbReference type="EMBL" id="JAVTXN010000005">
    <property type="protein sequence ID" value="MDT9608807.1"/>
    <property type="molecule type" value="Genomic_DNA"/>
</dbReference>
<dbReference type="InterPro" id="IPR023584">
    <property type="entry name" value="Ribosome_recyc_fac_dom"/>
</dbReference>
<dbReference type="GO" id="GO:0005737">
    <property type="term" value="C:cytoplasm"/>
    <property type="evidence" value="ECO:0007669"/>
    <property type="project" value="UniProtKB-SubCell"/>
</dbReference>
<evidence type="ECO:0000313" key="23">
    <source>
        <dbReference type="Proteomes" id="UP000289808"/>
    </source>
</evidence>
<comment type="similarity">
    <text evidence="2 5">Belongs to the RRF family.</text>
</comment>
<evidence type="ECO:0000259" key="7">
    <source>
        <dbReference type="Pfam" id="PF01765"/>
    </source>
</evidence>
<reference evidence="18 23" key="5">
    <citation type="submission" date="2019-01" db="EMBL/GenBank/DDBJ databases">
        <title>The genome sequence of Lactobacillus crispatus L49.</title>
        <authorList>
            <person name="Zhong J."/>
            <person name="Zhang J."/>
        </authorList>
    </citation>
    <scope>NUCLEOTIDE SEQUENCE [LARGE SCALE GENOMIC DNA]</scope>
    <source>
        <strain evidence="18 23">L49</strain>
    </source>
</reference>
<evidence type="ECO:0000313" key="20">
    <source>
        <dbReference type="Proteomes" id="UP000067598"/>
    </source>
</evidence>
<dbReference type="Proteomes" id="UP000231914">
    <property type="component" value="Unassembled WGS sequence"/>
</dbReference>
<dbReference type="EMBL" id="CP047415">
    <property type="protein sequence ID" value="QLL73715.1"/>
    <property type="molecule type" value="Genomic_DNA"/>
</dbReference>
<evidence type="ECO:0000313" key="12">
    <source>
        <dbReference type="EMBL" id="MDT9608807.1"/>
    </source>
</evidence>
<dbReference type="CDD" id="cd00520">
    <property type="entry name" value="RRF"/>
    <property type="match status" value="1"/>
</dbReference>
<evidence type="ECO:0000256" key="6">
    <source>
        <dbReference type="SAM" id="MobiDB-lite"/>
    </source>
</evidence>
<sequence>MNNETIEKAKTKMTDSIKVYQKRLASIRAGVANAALLDNVQVEYYGAPTPLTQMSSITIPEPRVLLITPYDQNSLDDIEHALLASNLGLTPANDGKVIRLVIPQLTGERREEIAKEVGKFAEEAKIAVRNVRRDAMNTLKKDEKNGDITEDEQRNLEKQVQKVTDDAAKQIDQLADEKRKEITQG</sequence>
<dbReference type="PANTHER" id="PTHR20982:SF3">
    <property type="entry name" value="MITOCHONDRIAL RIBOSOME RECYCLING FACTOR PSEUDO 1"/>
    <property type="match status" value="1"/>
</dbReference>
<dbReference type="FunFam" id="3.30.1360.40:FF:000001">
    <property type="entry name" value="Ribosome-recycling factor"/>
    <property type="match status" value="1"/>
</dbReference>
<dbReference type="EMBL" id="VUAO01000006">
    <property type="protein sequence ID" value="KAA8798778.1"/>
    <property type="molecule type" value="Genomic_DNA"/>
</dbReference>
<reference evidence="10 27" key="7">
    <citation type="submission" date="2019-09" db="EMBL/GenBank/DDBJ databases">
        <title>Investigation of probiotic properties of different lactic acid bacteria.</title>
        <authorList>
            <person name="Jaomanjaka F."/>
            <person name="Blanc P."/>
        </authorList>
    </citation>
    <scope>NUCLEOTIDE SEQUENCE [LARGE SCALE GENOMIC DNA]</scope>
    <source>
        <strain evidence="10 27">BIO6272</strain>
    </source>
</reference>
<evidence type="ECO:0000256" key="5">
    <source>
        <dbReference type="HAMAP-Rule" id="MF_00040"/>
    </source>
</evidence>
<dbReference type="GO" id="GO:0043023">
    <property type="term" value="F:ribosomal large subunit binding"/>
    <property type="evidence" value="ECO:0007669"/>
    <property type="project" value="TreeGrafter"/>
</dbReference>
<protein>
    <recommendedName>
        <fullName evidence="5">Ribosome-recycling factor</fullName>
        <shortName evidence="5">RRF</shortName>
    </recommendedName>
    <alternativeName>
        <fullName evidence="5">Ribosome-releasing factor</fullName>
    </alternativeName>
</protein>
<dbReference type="EMBL" id="MKXG01000431">
    <property type="protein sequence ID" value="PJZ08633.1"/>
    <property type="molecule type" value="Genomic_DNA"/>
</dbReference>
<evidence type="ECO:0000313" key="8">
    <source>
        <dbReference type="EMBL" id="KAA8798778.1"/>
    </source>
</evidence>
<dbReference type="EMBL" id="LYQW01000005">
    <property type="protein sequence ID" value="OXC23933.1"/>
    <property type="molecule type" value="Genomic_DNA"/>
</dbReference>
<keyword evidence="3 5" id="KW-0963">Cytoplasm</keyword>